<protein>
    <submittedName>
        <fullName evidence="2">Uncharacterized protein</fullName>
    </submittedName>
</protein>
<reference evidence="2" key="1">
    <citation type="journal article" date="2023" name="Antibiotics">
        <title>Prevalence and Molecular Characterization of Methicillin-Resistant Staphylococci (MRS) and Mammaliicocci (MRM) in Dromedary Camels from Algeria: First Detection of SCCmec-mecC Hybrid in Methicillin-Resistant Mammaliicoccus lentus.</title>
        <authorList>
            <person name="Belhout C."/>
            <person name="Boyen F."/>
            <person name="Vereecke N."/>
            <person name="Theuns S."/>
            <person name="Taibi N."/>
            <person name="Stegger M."/>
            <person name="de la Fe-Rodriguez P.Y."/>
            <person name="Bouayad L."/>
            <person name="Elgroud R."/>
            <person name="Butaye P."/>
        </authorList>
    </citation>
    <scope>NUCLEOTIDE SEQUENCE</scope>
    <source>
        <strain evidence="2">7048</strain>
    </source>
</reference>
<feature type="compositionally biased region" description="Basic and acidic residues" evidence="1">
    <location>
        <begin position="54"/>
        <end position="69"/>
    </location>
</feature>
<evidence type="ECO:0000313" key="3">
    <source>
        <dbReference type="Proteomes" id="UP001223261"/>
    </source>
</evidence>
<dbReference type="EMBL" id="CP118848">
    <property type="protein sequence ID" value="WHI59012.1"/>
    <property type="molecule type" value="Genomic_DNA"/>
</dbReference>
<dbReference type="AlphaFoldDB" id="A0AAX3W1B7"/>
<proteinExistence type="predicted"/>
<feature type="region of interest" description="Disordered" evidence="1">
    <location>
        <begin position="50"/>
        <end position="69"/>
    </location>
</feature>
<accession>A0AAX3W1B7</accession>
<gene>
    <name evidence="2" type="ORF">PYH69_09610</name>
</gene>
<dbReference type="Proteomes" id="UP001223261">
    <property type="component" value="Chromosome"/>
</dbReference>
<name>A0AAX3W1B7_MAMLE</name>
<sequence length="69" mass="8214">MWIILTIILAINSMWLLKLNKDLIDRNNELIARNIMKSLTEREEEIPLKPLTNKQKELLKKNPDDNKED</sequence>
<evidence type="ECO:0000313" key="2">
    <source>
        <dbReference type="EMBL" id="WHI59012.1"/>
    </source>
</evidence>
<dbReference type="RefSeq" id="WP_282861783.1">
    <property type="nucleotide sequence ID" value="NZ_CP118848.1"/>
</dbReference>
<evidence type="ECO:0000256" key="1">
    <source>
        <dbReference type="SAM" id="MobiDB-lite"/>
    </source>
</evidence>
<organism evidence="2 3">
    <name type="scientific">Mammaliicoccus lentus</name>
    <name type="common">Staphylococcus lentus</name>
    <dbReference type="NCBI Taxonomy" id="42858"/>
    <lineage>
        <taxon>Bacteria</taxon>
        <taxon>Bacillati</taxon>
        <taxon>Bacillota</taxon>
        <taxon>Bacilli</taxon>
        <taxon>Bacillales</taxon>
        <taxon>Staphylococcaceae</taxon>
        <taxon>Mammaliicoccus</taxon>
    </lineage>
</organism>